<dbReference type="Pfam" id="PF00105">
    <property type="entry name" value="zf-C4"/>
    <property type="match status" value="1"/>
</dbReference>
<evidence type="ECO:0000256" key="3">
    <source>
        <dbReference type="ARBA" id="ARBA00022771"/>
    </source>
</evidence>
<keyword evidence="9 10" id="KW-0539">Nucleus</keyword>
<evidence type="ECO:0000256" key="2">
    <source>
        <dbReference type="ARBA" id="ARBA00022723"/>
    </source>
</evidence>
<dbReference type="GO" id="GO:0005634">
    <property type="term" value="C:nucleus"/>
    <property type="evidence" value="ECO:0007669"/>
    <property type="project" value="UniProtKB-SubCell"/>
</dbReference>
<dbReference type="SMART" id="SM00399">
    <property type="entry name" value="ZnF_C4"/>
    <property type="match status" value="1"/>
</dbReference>
<dbReference type="PROSITE" id="PS00031">
    <property type="entry name" value="NUCLEAR_REC_DBD_1"/>
    <property type="match status" value="1"/>
</dbReference>
<dbReference type="InterPro" id="IPR001723">
    <property type="entry name" value="Nuclear_hrmn_rcpt"/>
</dbReference>
<dbReference type="Gene3D" id="3.30.50.10">
    <property type="entry name" value="Erythroid Transcription Factor GATA-1, subunit A"/>
    <property type="match status" value="1"/>
</dbReference>
<dbReference type="CDD" id="cd07170">
    <property type="entry name" value="NR_DBD_ERR"/>
    <property type="match status" value="1"/>
</dbReference>
<name>A0A1D1W4M2_RAMVA</name>
<dbReference type="Proteomes" id="UP000186922">
    <property type="component" value="Unassembled WGS sequence"/>
</dbReference>
<dbReference type="GO" id="GO:0043565">
    <property type="term" value="F:sequence-specific DNA binding"/>
    <property type="evidence" value="ECO:0007669"/>
    <property type="project" value="InterPro"/>
</dbReference>
<keyword evidence="2 10" id="KW-0479">Metal-binding</keyword>
<dbReference type="PROSITE" id="PS51030">
    <property type="entry name" value="NUCLEAR_REC_DBD_2"/>
    <property type="match status" value="1"/>
</dbReference>
<feature type="compositionally biased region" description="Acidic residues" evidence="11">
    <location>
        <begin position="161"/>
        <end position="179"/>
    </location>
</feature>
<dbReference type="PRINTS" id="PR00047">
    <property type="entry name" value="STROIDFINGER"/>
</dbReference>
<comment type="similarity">
    <text evidence="10">Belongs to the nuclear hormone receptor family.</text>
</comment>
<dbReference type="STRING" id="947166.A0A1D1W4M2"/>
<evidence type="ECO:0000256" key="9">
    <source>
        <dbReference type="ARBA" id="ARBA00023242"/>
    </source>
</evidence>
<dbReference type="InterPro" id="IPR035500">
    <property type="entry name" value="NHR-like_dom_sf"/>
</dbReference>
<dbReference type="InterPro" id="IPR050200">
    <property type="entry name" value="Nuclear_hormone_rcpt_NR3"/>
</dbReference>
<evidence type="ECO:0000256" key="10">
    <source>
        <dbReference type="RuleBase" id="RU004334"/>
    </source>
</evidence>
<proteinExistence type="inferred from homology"/>
<dbReference type="InterPro" id="IPR000536">
    <property type="entry name" value="Nucl_hrmn_rcpt_lig-bd"/>
</dbReference>
<keyword evidence="7 10" id="KW-0804">Transcription</keyword>
<sequence length="533" mass="59107">MYKYRRSQSPQRPSTICYTGTSSNSPSPDDSHPHSLTGSPSALSSSVALDSFDHRICRPADESTSEGFPTIALHKTSSELCQELKSRWAERAHPSAHAVLPLSLSSDSLPVSFNSFDETLSASRLIKEEGDNVTKGTTSFPTGQRPNTRWNTLQRRTASEADLDGLDGFPAEEDIEEGSDQASHLEDGTDEMGRKRRCLVCEDAASGYHYGVSSCEACKAFFKRTIQGNIEYACPAVGDCPISKKSRKACQACRYKKCLRVGMLKEGVRLDRVRGGRQKYRRANNGDSILVQASPYSQSSLSSSRKPSTQELSQLLIALNACEPEAILANITERLDTPLRLQSVLCDLADRDLVGIIGWAKQIPGFPDLPLNDQMHLLQSTWSEIVLFSLCFRSLEAAPRSLLFSQDFQVDEVMANEAGFELVHAKACRLVDALSDYRITREEYVLIKCIILLNGGCVLESTAARDALRDNIVQALHQLVEGAPRSSNLLLLLPQLRQLDGLAKQYWFMIKNEGRITMHKLFLEMLESAHQLT</sequence>
<evidence type="ECO:0000259" key="13">
    <source>
        <dbReference type="PROSITE" id="PS51843"/>
    </source>
</evidence>
<evidence type="ECO:0000256" key="1">
    <source>
        <dbReference type="ARBA" id="ARBA00004123"/>
    </source>
</evidence>
<comment type="caution">
    <text evidence="14">The sequence shown here is derived from an EMBL/GenBank/DDBJ whole genome shotgun (WGS) entry which is preliminary data.</text>
</comment>
<evidence type="ECO:0000256" key="11">
    <source>
        <dbReference type="SAM" id="MobiDB-lite"/>
    </source>
</evidence>
<feature type="compositionally biased region" description="Polar residues" evidence="11">
    <location>
        <begin position="7"/>
        <end position="21"/>
    </location>
</feature>
<comment type="subcellular location">
    <subcellularLocation>
        <location evidence="1 10">Nucleus</location>
    </subcellularLocation>
</comment>
<keyword evidence="4 10" id="KW-0862">Zinc</keyword>
<evidence type="ECO:0000256" key="7">
    <source>
        <dbReference type="ARBA" id="ARBA00023163"/>
    </source>
</evidence>
<evidence type="ECO:0000256" key="6">
    <source>
        <dbReference type="ARBA" id="ARBA00023125"/>
    </source>
</evidence>
<dbReference type="FunFam" id="3.30.50.10:FF:000006">
    <property type="entry name" value="Nuclear receptor subfamily 5 group A member"/>
    <property type="match status" value="1"/>
</dbReference>
<feature type="region of interest" description="Disordered" evidence="11">
    <location>
        <begin position="161"/>
        <end position="188"/>
    </location>
</feature>
<keyword evidence="6 10" id="KW-0238">DNA-binding</keyword>
<dbReference type="InterPro" id="IPR001628">
    <property type="entry name" value="Znf_hrmn_rcpt"/>
</dbReference>
<dbReference type="AlphaFoldDB" id="A0A1D1W4M2"/>
<evidence type="ECO:0000313" key="15">
    <source>
        <dbReference type="Proteomes" id="UP000186922"/>
    </source>
</evidence>
<evidence type="ECO:0000256" key="4">
    <source>
        <dbReference type="ARBA" id="ARBA00022833"/>
    </source>
</evidence>
<dbReference type="Pfam" id="PF00104">
    <property type="entry name" value="Hormone_recep"/>
    <property type="match status" value="1"/>
</dbReference>
<dbReference type="EMBL" id="BDGG01000015">
    <property type="protein sequence ID" value="GAV07733.1"/>
    <property type="molecule type" value="Genomic_DNA"/>
</dbReference>
<dbReference type="PROSITE" id="PS51843">
    <property type="entry name" value="NR_LBD"/>
    <property type="match status" value="1"/>
</dbReference>
<feature type="domain" description="NR LBD" evidence="13">
    <location>
        <begin position="307"/>
        <end position="529"/>
    </location>
</feature>
<dbReference type="InterPro" id="IPR013088">
    <property type="entry name" value="Znf_NHR/GATA"/>
</dbReference>
<keyword evidence="8 10" id="KW-0675">Receptor</keyword>
<keyword evidence="15" id="KW-1185">Reference proteome</keyword>
<dbReference type="OrthoDB" id="5799427at2759"/>
<reference evidence="14 15" key="1">
    <citation type="journal article" date="2016" name="Nat. Commun.">
        <title>Extremotolerant tardigrade genome and improved radiotolerance of human cultured cells by tardigrade-unique protein.</title>
        <authorList>
            <person name="Hashimoto T."/>
            <person name="Horikawa D.D."/>
            <person name="Saito Y."/>
            <person name="Kuwahara H."/>
            <person name="Kozuka-Hata H."/>
            <person name="Shin-I T."/>
            <person name="Minakuchi Y."/>
            <person name="Ohishi K."/>
            <person name="Motoyama A."/>
            <person name="Aizu T."/>
            <person name="Enomoto A."/>
            <person name="Kondo K."/>
            <person name="Tanaka S."/>
            <person name="Hara Y."/>
            <person name="Koshikawa S."/>
            <person name="Sagara H."/>
            <person name="Miura T."/>
            <person name="Yokobori S."/>
            <person name="Miyagawa K."/>
            <person name="Suzuki Y."/>
            <person name="Kubo T."/>
            <person name="Oyama M."/>
            <person name="Kohara Y."/>
            <person name="Fujiyama A."/>
            <person name="Arakawa K."/>
            <person name="Katayama T."/>
            <person name="Toyoda A."/>
            <person name="Kunieda T."/>
        </authorList>
    </citation>
    <scope>NUCLEOTIDE SEQUENCE [LARGE SCALE GENOMIC DNA]</scope>
    <source>
        <strain evidence="14 15">YOKOZUNA-1</strain>
    </source>
</reference>
<feature type="domain" description="Nuclear receptor" evidence="12">
    <location>
        <begin position="195"/>
        <end position="270"/>
    </location>
</feature>
<protein>
    <submittedName>
        <fullName evidence="14">Uncharacterized protein</fullName>
    </submittedName>
</protein>
<organism evidence="14 15">
    <name type="scientific">Ramazzottius varieornatus</name>
    <name type="common">Water bear</name>
    <name type="synonym">Tardigrade</name>
    <dbReference type="NCBI Taxonomy" id="947166"/>
    <lineage>
        <taxon>Eukaryota</taxon>
        <taxon>Metazoa</taxon>
        <taxon>Ecdysozoa</taxon>
        <taxon>Tardigrada</taxon>
        <taxon>Eutardigrada</taxon>
        <taxon>Parachela</taxon>
        <taxon>Hypsibioidea</taxon>
        <taxon>Ramazzottiidae</taxon>
        <taxon>Ramazzottius</taxon>
    </lineage>
</organism>
<dbReference type="SUPFAM" id="SSF48508">
    <property type="entry name" value="Nuclear receptor ligand-binding domain"/>
    <property type="match status" value="1"/>
</dbReference>
<keyword evidence="5 10" id="KW-0805">Transcription regulation</keyword>
<dbReference type="GO" id="GO:0003700">
    <property type="term" value="F:DNA-binding transcription factor activity"/>
    <property type="evidence" value="ECO:0007669"/>
    <property type="project" value="InterPro"/>
</dbReference>
<dbReference type="GO" id="GO:0008270">
    <property type="term" value="F:zinc ion binding"/>
    <property type="evidence" value="ECO:0007669"/>
    <property type="project" value="UniProtKB-KW"/>
</dbReference>
<evidence type="ECO:0000256" key="8">
    <source>
        <dbReference type="ARBA" id="ARBA00023170"/>
    </source>
</evidence>
<dbReference type="SMART" id="SM00430">
    <property type="entry name" value="HOLI"/>
    <property type="match status" value="1"/>
</dbReference>
<dbReference type="Gene3D" id="1.10.565.10">
    <property type="entry name" value="Retinoid X Receptor"/>
    <property type="match status" value="1"/>
</dbReference>
<gene>
    <name evidence="14" type="primary">RvY_17540-1</name>
    <name evidence="14" type="synonym">RvY_17540.1</name>
    <name evidence="14" type="ORF">RvY_17540</name>
</gene>
<feature type="compositionally biased region" description="Low complexity" evidence="11">
    <location>
        <begin position="22"/>
        <end position="43"/>
    </location>
</feature>
<dbReference type="SUPFAM" id="SSF57716">
    <property type="entry name" value="Glucocorticoid receptor-like (DNA-binding domain)"/>
    <property type="match status" value="1"/>
</dbReference>
<feature type="region of interest" description="Disordered" evidence="11">
    <location>
        <begin position="1"/>
        <end position="43"/>
    </location>
</feature>
<dbReference type="PANTHER" id="PTHR48092">
    <property type="entry name" value="KNIRPS-RELATED PROTEIN-RELATED"/>
    <property type="match status" value="1"/>
</dbReference>
<dbReference type="PRINTS" id="PR00398">
    <property type="entry name" value="STRDHORMONER"/>
</dbReference>
<evidence type="ECO:0000313" key="14">
    <source>
        <dbReference type="EMBL" id="GAV07733.1"/>
    </source>
</evidence>
<evidence type="ECO:0000259" key="12">
    <source>
        <dbReference type="PROSITE" id="PS51030"/>
    </source>
</evidence>
<keyword evidence="3 10" id="KW-0863">Zinc-finger</keyword>
<dbReference type="GO" id="GO:0006357">
    <property type="term" value="P:regulation of transcription by RNA polymerase II"/>
    <property type="evidence" value="ECO:0007669"/>
    <property type="project" value="UniProtKB-ARBA"/>
</dbReference>
<accession>A0A1D1W4M2</accession>
<evidence type="ECO:0000256" key="5">
    <source>
        <dbReference type="ARBA" id="ARBA00023015"/>
    </source>
</evidence>